<dbReference type="Proteomes" id="UP000245802">
    <property type="component" value="Chromosome"/>
</dbReference>
<dbReference type="RefSeq" id="WP_010036346.1">
    <property type="nucleotide sequence ID" value="NZ_CP025958.1"/>
</dbReference>
<evidence type="ECO:0000259" key="13">
    <source>
        <dbReference type="Pfam" id="PF19291"/>
    </source>
</evidence>
<dbReference type="EMBL" id="CP025958">
    <property type="protein sequence ID" value="AWM38770.1"/>
    <property type="molecule type" value="Genomic_DNA"/>
</dbReference>
<evidence type="ECO:0000256" key="4">
    <source>
        <dbReference type="ARBA" id="ARBA00019905"/>
    </source>
</evidence>
<keyword evidence="5" id="KW-0378">Hydrolase</keyword>
<dbReference type="PANTHER" id="PTHR31616">
    <property type="entry name" value="TREHALASE"/>
    <property type="match status" value="1"/>
</dbReference>
<comment type="catalytic activity">
    <reaction evidence="1">
        <text>alpha,alpha-trehalose + H2O = alpha-D-glucose + beta-D-glucose</text>
        <dbReference type="Rhea" id="RHEA:32675"/>
        <dbReference type="ChEBI" id="CHEBI:15377"/>
        <dbReference type="ChEBI" id="CHEBI:15903"/>
        <dbReference type="ChEBI" id="CHEBI:16551"/>
        <dbReference type="ChEBI" id="CHEBI:17925"/>
        <dbReference type="EC" id="3.2.1.28"/>
    </reaction>
</comment>
<dbReference type="Pfam" id="PF00723">
    <property type="entry name" value="Glyco_hydro_15"/>
    <property type="match status" value="1"/>
</dbReference>
<dbReference type="AlphaFoldDB" id="A0A2Z3HC25"/>
<dbReference type="InterPro" id="IPR011613">
    <property type="entry name" value="GH15-like"/>
</dbReference>
<dbReference type="PANTHER" id="PTHR31616:SF0">
    <property type="entry name" value="GLUCAN 1,4-ALPHA-GLUCOSIDASE"/>
    <property type="match status" value="1"/>
</dbReference>
<dbReference type="GO" id="GO:0005993">
    <property type="term" value="P:trehalose catabolic process"/>
    <property type="evidence" value="ECO:0007669"/>
    <property type="project" value="UniProtKB-ARBA"/>
</dbReference>
<dbReference type="GO" id="GO:0004555">
    <property type="term" value="F:alpha,alpha-trehalase activity"/>
    <property type="evidence" value="ECO:0007669"/>
    <property type="project" value="UniProtKB-EC"/>
</dbReference>
<keyword evidence="7" id="KW-0326">Glycosidase</keyword>
<comment type="pathway">
    <text evidence="11">Glycan degradation; trehalose degradation; D-glucose from alpha,alpha-trehalose: step 1/1.</text>
</comment>
<dbReference type="EC" id="3.2.1.28" evidence="3"/>
<dbReference type="Pfam" id="PF19291">
    <property type="entry name" value="TREH_N"/>
    <property type="match status" value="1"/>
</dbReference>
<evidence type="ECO:0000256" key="3">
    <source>
        <dbReference type="ARBA" id="ARBA00012757"/>
    </source>
</evidence>
<comment type="similarity">
    <text evidence="2">Belongs to the glycosyl hydrolase 15 family.</text>
</comment>
<organism evidence="14 15">
    <name type="scientific">Gemmata obscuriglobus</name>
    <dbReference type="NCBI Taxonomy" id="114"/>
    <lineage>
        <taxon>Bacteria</taxon>
        <taxon>Pseudomonadati</taxon>
        <taxon>Planctomycetota</taxon>
        <taxon>Planctomycetia</taxon>
        <taxon>Gemmatales</taxon>
        <taxon>Gemmataceae</taxon>
        <taxon>Gemmata</taxon>
    </lineage>
</organism>
<evidence type="ECO:0000313" key="15">
    <source>
        <dbReference type="Proteomes" id="UP000245802"/>
    </source>
</evidence>
<sequence length="596" mass="66037">MTTHRIEDYALIGDCHTAALVGRDGSLDWLCLPRFDSPACFAALLGTADHGRWTVAPAEDVMRVSRTYRGDSLVLETTFTTPGGEVTVVDCMPVRTAQPDVVRLVIGRRGVVRMRTHFAPRLDYGSLAPWVRPEGGGVVAVGGPEALHLRAPVPLRIDGWAAAAEFEVRAGEEVPFVLTWHPSHTPLHPPIDARAAVNGTAAWWQAWADRCTYEGEYRDAVVRSLVTLKALTYAPTGGIVAAPTTSLPEHIGGVRNWDYRYCWLRDATFTLAALLQSGYADEAKAWREWLLRAVAGKGADLRIMYGVGGERRLPETELPWLPGYEGSQPVRVGNGAYDQFQLDVFGETLDCLHLARHYGLSAAADDWRVERELLGRLEDVWREPDEGIWEVRGPARHFTHSKVMAWVAFDRAVKDVERFGLGGPVDRWRALRDGLHAEVCARGFSRERNAFTQFYGSTEVDAAVLVMAEVGFLPPTDPRLVGTVAAVESDLVRDGFVDRYRTESGVDGLPKGEGAFLLCTFWLADNYALMGRTEDARRVLERVLAVRNDVGLLAEEYDPVARRQLGNFPQAFSHLGLVNTARNLTQREKPAQVRTA</sequence>
<comment type="cofactor">
    <cofactor evidence="10">
        <name>phosphate</name>
        <dbReference type="ChEBI" id="CHEBI:43474"/>
    </cofactor>
</comment>
<dbReference type="InterPro" id="IPR012341">
    <property type="entry name" value="6hp_glycosidase-like_sf"/>
</dbReference>
<dbReference type="InterPro" id="IPR008928">
    <property type="entry name" value="6-hairpin_glycosidase_sf"/>
</dbReference>
<dbReference type="KEGG" id="gog:C1280_18435"/>
<dbReference type="Gene3D" id="1.50.10.10">
    <property type="match status" value="1"/>
</dbReference>
<dbReference type="OrthoDB" id="3902805at2"/>
<dbReference type="FunFam" id="1.50.10.10:FF:000005">
    <property type="entry name" value="Glycosyl hydrolase, glucoamylase"/>
    <property type="match status" value="1"/>
</dbReference>
<feature type="domain" description="Trehalase-like N-terminal" evidence="13">
    <location>
        <begin position="3"/>
        <end position="179"/>
    </location>
</feature>
<keyword evidence="6" id="KW-0119">Carbohydrate metabolism</keyword>
<evidence type="ECO:0000256" key="11">
    <source>
        <dbReference type="ARBA" id="ARBA00060615"/>
    </source>
</evidence>
<protein>
    <recommendedName>
        <fullName evidence="4">Trehalase</fullName>
        <ecNumber evidence="3">3.2.1.28</ecNumber>
    </recommendedName>
    <alternativeName>
        <fullName evidence="8">Alpha,alpha-trehalase</fullName>
    </alternativeName>
    <alternativeName>
        <fullName evidence="9">Alpha,alpha-trehalose glucohydrolase</fullName>
    </alternativeName>
</protein>
<evidence type="ECO:0000256" key="10">
    <source>
        <dbReference type="ARBA" id="ARBA00053030"/>
    </source>
</evidence>
<accession>A0A2Z3HC25</accession>
<keyword evidence="15" id="KW-1185">Reference proteome</keyword>
<dbReference type="SUPFAM" id="SSF48208">
    <property type="entry name" value="Six-hairpin glycosidases"/>
    <property type="match status" value="1"/>
</dbReference>
<evidence type="ECO:0000256" key="2">
    <source>
        <dbReference type="ARBA" id="ARBA00006188"/>
    </source>
</evidence>
<evidence type="ECO:0000256" key="6">
    <source>
        <dbReference type="ARBA" id="ARBA00023277"/>
    </source>
</evidence>
<name>A0A2Z3HC25_9BACT</name>
<evidence type="ECO:0000256" key="8">
    <source>
        <dbReference type="ARBA" id="ARBA00030473"/>
    </source>
</evidence>
<evidence type="ECO:0000313" key="14">
    <source>
        <dbReference type="EMBL" id="AWM38770.1"/>
    </source>
</evidence>
<evidence type="ECO:0000259" key="12">
    <source>
        <dbReference type="Pfam" id="PF00723"/>
    </source>
</evidence>
<evidence type="ECO:0000256" key="9">
    <source>
        <dbReference type="ARBA" id="ARBA00031637"/>
    </source>
</evidence>
<gene>
    <name evidence="14" type="ORF">C1280_18435</name>
</gene>
<evidence type="ECO:0000256" key="5">
    <source>
        <dbReference type="ARBA" id="ARBA00022801"/>
    </source>
</evidence>
<evidence type="ECO:0000256" key="1">
    <source>
        <dbReference type="ARBA" id="ARBA00001576"/>
    </source>
</evidence>
<dbReference type="InterPro" id="IPR045582">
    <property type="entry name" value="Trehalase-like_N"/>
</dbReference>
<feature type="domain" description="GH15-like" evidence="12">
    <location>
        <begin position="216"/>
        <end position="581"/>
    </location>
</feature>
<evidence type="ECO:0000256" key="7">
    <source>
        <dbReference type="ARBA" id="ARBA00023295"/>
    </source>
</evidence>
<reference evidence="14 15" key="1">
    <citation type="submission" date="2018-01" db="EMBL/GenBank/DDBJ databases">
        <title>G. obscuriglobus.</title>
        <authorList>
            <person name="Franke J."/>
            <person name="Blomberg W."/>
            <person name="Selmecki A."/>
        </authorList>
    </citation>
    <scope>NUCLEOTIDE SEQUENCE [LARGE SCALE GENOMIC DNA]</scope>
    <source>
        <strain evidence="14 15">DSM 5831</strain>
    </source>
</reference>
<proteinExistence type="inferred from homology"/>